<comment type="caution">
    <text evidence="1">The sequence shown here is derived from an EMBL/GenBank/DDBJ whole genome shotgun (WGS) entry which is preliminary data.</text>
</comment>
<dbReference type="AlphaFoldDB" id="A0A3L6P386"/>
<evidence type="ECO:0000313" key="1">
    <source>
        <dbReference type="EMBL" id="RKK26316.1"/>
    </source>
</evidence>
<dbReference type="Proteomes" id="UP000270866">
    <property type="component" value="Chromosome 4"/>
</dbReference>
<name>A0A3L6P386_FUSOX</name>
<protein>
    <submittedName>
        <fullName evidence="1">Uncharacterized protein</fullName>
    </submittedName>
</protein>
<dbReference type="EMBL" id="MRCU01000002">
    <property type="protein sequence ID" value="RKK26316.1"/>
    <property type="molecule type" value="Genomic_DNA"/>
</dbReference>
<organism evidence="1 2">
    <name type="scientific">Fusarium oxysporum f. sp. cepae</name>
    <dbReference type="NCBI Taxonomy" id="396571"/>
    <lineage>
        <taxon>Eukaryota</taxon>
        <taxon>Fungi</taxon>
        <taxon>Dikarya</taxon>
        <taxon>Ascomycota</taxon>
        <taxon>Pezizomycotina</taxon>
        <taxon>Sordariomycetes</taxon>
        <taxon>Hypocreomycetidae</taxon>
        <taxon>Hypocreales</taxon>
        <taxon>Nectriaceae</taxon>
        <taxon>Fusarium</taxon>
        <taxon>Fusarium oxysporum species complex</taxon>
    </lineage>
</organism>
<proteinExistence type="predicted"/>
<reference evidence="1 2" key="1">
    <citation type="journal article" date="2018" name="Sci. Rep.">
        <title>Characterisation of pathogen-specific regions and novel effector candidates in Fusarium oxysporum f. sp. cepae.</title>
        <authorList>
            <person name="Armitage A.D."/>
            <person name="Taylor A."/>
            <person name="Sobczyk M.K."/>
            <person name="Baxter L."/>
            <person name="Greenfield B.P."/>
            <person name="Bates H.J."/>
            <person name="Wilson F."/>
            <person name="Jackson A.C."/>
            <person name="Ott S."/>
            <person name="Harrison R.J."/>
            <person name="Clarkson J.P."/>
        </authorList>
    </citation>
    <scope>NUCLEOTIDE SEQUENCE [LARGE SCALE GENOMIC DNA]</scope>
    <source>
        <strain evidence="1 2">FoC_Fus2</strain>
    </source>
</reference>
<evidence type="ECO:0000313" key="2">
    <source>
        <dbReference type="Proteomes" id="UP000270866"/>
    </source>
</evidence>
<gene>
    <name evidence="1" type="ORF">BFJ65_g4210</name>
</gene>
<sequence>MAEANGRKEGPAATTYFSCTCLFDLSSLSKQHISHLFLSPLHTSLYLLSLTGDSNRFFLFVTNISSHDSL</sequence>
<accession>A0A3L6P386</accession>